<evidence type="ECO:0000313" key="1">
    <source>
        <dbReference type="EMBL" id="MPM98972.1"/>
    </source>
</evidence>
<proteinExistence type="predicted"/>
<name>A0A645EEE2_9ZZZZ</name>
<protein>
    <submittedName>
        <fullName evidence="1">Uncharacterized protein</fullName>
    </submittedName>
</protein>
<dbReference type="AlphaFoldDB" id="A0A645EEE2"/>
<dbReference type="EMBL" id="VSSQ01045095">
    <property type="protein sequence ID" value="MPM98972.1"/>
    <property type="molecule type" value="Genomic_DNA"/>
</dbReference>
<reference evidence="1" key="1">
    <citation type="submission" date="2019-08" db="EMBL/GenBank/DDBJ databases">
        <authorList>
            <person name="Kucharzyk K."/>
            <person name="Murdoch R.W."/>
            <person name="Higgins S."/>
            <person name="Loffler F."/>
        </authorList>
    </citation>
    <scope>NUCLEOTIDE SEQUENCE</scope>
</reference>
<comment type="caution">
    <text evidence="1">The sequence shown here is derived from an EMBL/GenBank/DDBJ whole genome shotgun (WGS) entry which is preliminary data.</text>
</comment>
<gene>
    <name evidence="1" type="ORF">SDC9_146162</name>
</gene>
<accession>A0A645EEE2</accession>
<sequence length="191" mass="20920">MHHHRIGFLEQTHFGGRDMDAVDGKRLFAEHAVFKQAVYNTLSIFFQGVNLVAGAFSNVYMKPGIGGGVFFAERERLVRNGKGRVQTHHSLEHVALVRVGLEDHAFVFEHGFVHFLFAVAVGDLVAEAGANAELPRRVGEGIEAAGNIIIACVMIKHGGDTVFDAIKIDRLRGEIVVFLCEQAVDLPPHAL</sequence>
<organism evidence="1">
    <name type="scientific">bioreactor metagenome</name>
    <dbReference type="NCBI Taxonomy" id="1076179"/>
    <lineage>
        <taxon>unclassified sequences</taxon>
        <taxon>metagenomes</taxon>
        <taxon>ecological metagenomes</taxon>
    </lineage>
</organism>